<feature type="domain" description="DCUN1" evidence="4">
    <location>
        <begin position="40"/>
        <end position="231"/>
    </location>
</feature>
<dbReference type="GO" id="GO:0000151">
    <property type="term" value="C:ubiquitin ligase complex"/>
    <property type="evidence" value="ECO:0007669"/>
    <property type="project" value="TreeGrafter"/>
</dbReference>
<feature type="transmembrane region" description="Helical" evidence="3">
    <location>
        <begin position="239"/>
        <end position="263"/>
    </location>
</feature>
<evidence type="ECO:0000256" key="1">
    <source>
        <dbReference type="RuleBase" id="RU410713"/>
    </source>
</evidence>
<dbReference type="AlphaFoldDB" id="A0AAV7GB39"/>
<proteinExistence type="predicted"/>
<sequence length="300" mass="35077">MMRRSSGKKTGQQVSGSAPVNSSAGASDLFRSASNKAVSKETERIDQLFYTYYDKSSGLIGPEGIEAFCSDVEVDHTDVRILMLAWRMKAERQGYFTLEEWRRGLKAIRADTISKFKKALSELEKEVMRPQNFQDFYSYSFRYCLTEERQKSVDIEIACELLHLVLGLKFRPQIDRLGEYLKKQHEYKVVNMDQWLAILRFCNEINFPSLDNYDPDLAWPIILDNFVEWMRNYINLNEVVLFLSSAAFVLLRVNIFGVSYNIFFIKHTIQINKNRLQMRPFLGGRPRLDVINSHHIKWIT</sequence>
<feature type="region of interest" description="Disordered" evidence="2">
    <location>
        <begin position="1"/>
        <end position="23"/>
    </location>
</feature>
<name>A0AAV7GB39_DENCH</name>
<evidence type="ECO:0000313" key="5">
    <source>
        <dbReference type="EMBL" id="KAH0452959.1"/>
    </source>
</evidence>
<accession>A0AAV7GB39</accession>
<keyword evidence="3" id="KW-1133">Transmembrane helix</keyword>
<dbReference type="InterPro" id="IPR005176">
    <property type="entry name" value="PONY_dom"/>
</dbReference>
<dbReference type="FunFam" id="1.10.238.10:FF:000162">
    <property type="entry name" value="Defective in cullin neddylation protein"/>
    <property type="match status" value="1"/>
</dbReference>
<dbReference type="Gene3D" id="1.10.238.200">
    <property type="entry name" value="Cullin, PONY binding domain"/>
    <property type="match status" value="1"/>
</dbReference>
<dbReference type="Pfam" id="PF03556">
    <property type="entry name" value="Cullin_binding"/>
    <property type="match status" value="1"/>
</dbReference>
<dbReference type="PANTHER" id="PTHR12281:SF12">
    <property type="entry name" value="DEFECTIVE IN CULLIN NEDDYLATION PROTEIN"/>
    <property type="match status" value="1"/>
</dbReference>
<dbReference type="FunFam" id="1.10.238.200:FF:000005">
    <property type="entry name" value="Defective in cullin neddylation protein"/>
    <property type="match status" value="1"/>
</dbReference>
<dbReference type="InterPro" id="IPR042460">
    <property type="entry name" value="DCN1-like_PONY"/>
</dbReference>
<evidence type="ECO:0000256" key="3">
    <source>
        <dbReference type="SAM" id="Phobius"/>
    </source>
</evidence>
<dbReference type="Gene3D" id="1.10.238.10">
    <property type="entry name" value="EF-hand"/>
    <property type="match status" value="1"/>
</dbReference>
<dbReference type="GO" id="GO:0097602">
    <property type="term" value="F:cullin family protein binding"/>
    <property type="evidence" value="ECO:0007669"/>
    <property type="project" value="TreeGrafter"/>
</dbReference>
<dbReference type="InterPro" id="IPR014764">
    <property type="entry name" value="DCN-prot"/>
</dbReference>
<feature type="compositionally biased region" description="Polar residues" evidence="2">
    <location>
        <begin position="8"/>
        <end position="23"/>
    </location>
</feature>
<comment type="function">
    <text evidence="1">Neddylation of cullins play an essential role in the regulation of SCF-type complexes activity.</text>
</comment>
<comment type="caution">
    <text evidence="5">The sequence shown here is derived from an EMBL/GenBank/DDBJ whole genome shotgun (WGS) entry which is preliminary data.</text>
</comment>
<evidence type="ECO:0000256" key="2">
    <source>
        <dbReference type="SAM" id="MobiDB-lite"/>
    </source>
</evidence>
<protein>
    <recommendedName>
        <fullName evidence="1">Defective in cullin neddylation protein</fullName>
    </recommendedName>
</protein>
<evidence type="ECO:0000259" key="4">
    <source>
        <dbReference type="PROSITE" id="PS51229"/>
    </source>
</evidence>
<dbReference type="GO" id="GO:0045116">
    <property type="term" value="P:protein neddylation"/>
    <property type="evidence" value="ECO:0007669"/>
    <property type="project" value="TreeGrafter"/>
</dbReference>
<dbReference type="PANTHER" id="PTHR12281">
    <property type="entry name" value="RP42 RELATED"/>
    <property type="match status" value="1"/>
</dbReference>
<dbReference type="Proteomes" id="UP000775213">
    <property type="component" value="Unassembled WGS sequence"/>
</dbReference>
<keyword evidence="3" id="KW-0472">Membrane</keyword>
<dbReference type="GO" id="GO:0031624">
    <property type="term" value="F:ubiquitin conjugating enzyme binding"/>
    <property type="evidence" value="ECO:0007669"/>
    <property type="project" value="TreeGrafter"/>
</dbReference>
<keyword evidence="3" id="KW-0812">Transmembrane</keyword>
<gene>
    <name evidence="5" type="ORF">IEQ34_017283</name>
</gene>
<evidence type="ECO:0000313" key="6">
    <source>
        <dbReference type="Proteomes" id="UP000775213"/>
    </source>
</evidence>
<dbReference type="PROSITE" id="PS51229">
    <property type="entry name" value="DCUN1"/>
    <property type="match status" value="1"/>
</dbReference>
<reference evidence="5 6" key="1">
    <citation type="journal article" date="2021" name="Hortic Res">
        <title>Chromosome-scale assembly of the Dendrobium chrysotoxum genome enhances the understanding of orchid evolution.</title>
        <authorList>
            <person name="Zhang Y."/>
            <person name="Zhang G.Q."/>
            <person name="Zhang D."/>
            <person name="Liu X.D."/>
            <person name="Xu X.Y."/>
            <person name="Sun W.H."/>
            <person name="Yu X."/>
            <person name="Zhu X."/>
            <person name="Wang Z.W."/>
            <person name="Zhao X."/>
            <person name="Zhong W.Y."/>
            <person name="Chen H."/>
            <person name="Yin W.L."/>
            <person name="Huang T."/>
            <person name="Niu S.C."/>
            <person name="Liu Z.J."/>
        </authorList>
    </citation>
    <scope>NUCLEOTIDE SEQUENCE [LARGE SCALE GENOMIC DNA]</scope>
    <source>
        <strain evidence="5">Lindl</strain>
    </source>
</reference>
<keyword evidence="6" id="KW-1185">Reference proteome</keyword>
<dbReference type="GO" id="GO:0032182">
    <property type="term" value="F:ubiquitin-like protein binding"/>
    <property type="evidence" value="ECO:0007669"/>
    <property type="project" value="TreeGrafter"/>
</dbReference>
<dbReference type="EMBL" id="JAGFBR010000016">
    <property type="protein sequence ID" value="KAH0452959.1"/>
    <property type="molecule type" value="Genomic_DNA"/>
</dbReference>
<organism evidence="5 6">
    <name type="scientific">Dendrobium chrysotoxum</name>
    <name type="common">Orchid</name>
    <dbReference type="NCBI Taxonomy" id="161865"/>
    <lineage>
        <taxon>Eukaryota</taxon>
        <taxon>Viridiplantae</taxon>
        <taxon>Streptophyta</taxon>
        <taxon>Embryophyta</taxon>
        <taxon>Tracheophyta</taxon>
        <taxon>Spermatophyta</taxon>
        <taxon>Magnoliopsida</taxon>
        <taxon>Liliopsida</taxon>
        <taxon>Asparagales</taxon>
        <taxon>Orchidaceae</taxon>
        <taxon>Epidendroideae</taxon>
        <taxon>Malaxideae</taxon>
        <taxon>Dendrobiinae</taxon>
        <taxon>Dendrobium</taxon>
    </lineage>
</organism>